<keyword evidence="1" id="KW-0812">Transmembrane</keyword>
<keyword evidence="1" id="KW-1133">Transmembrane helix</keyword>
<proteinExistence type="predicted"/>
<dbReference type="AlphaFoldDB" id="A0A8J6B805"/>
<accession>A0A8J6B805</accession>
<sequence length="95" mass="11198">MFVRKSHFQSLSRVFLCLLGVFNNYLLLINSRSRKSNKAAKQVLISNFQKSELLPKVTHNSTRVVLKYNIFRNTALIRMIHRYGIQVLCTICQYY</sequence>
<organism evidence="2 3">
    <name type="scientific">Eleutherodactylus coqui</name>
    <name type="common">Puerto Rican coqui</name>
    <dbReference type="NCBI Taxonomy" id="57060"/>
    <lineage>
        <taxon>Eukaryota</taxon>
        <taxon>Metazoa</taxon>
        <taxon>Chordata</taxon>
        <taxon>Craniata</taxon>
        <taxon>Vertebrata</taxon>
        <taxon>Euteleostomi</taxon>
        <taxon>Amphibia</taxon>
        <taxon>Batrachia</taxon>
        <taxon>Anura</taxon>
        <taxon>Neobatrachia</taxon>
        <taxon>Hyloidea</taxon>
        <taxon>Eleutherodactylidae</taxon>
        <taxon>Eleutherodactylinae</taxon>
        <taxon>Eleutherodactylus</taxon>
        <taxon>Eleutherodactylus</taxon>
    </lineage>
</organism>
<evidence type="ECO:0000313" key="3">
    <source>
        <dbReference type="Proteomes" id="UP000770717"/>
    </source>
</evidence>
<dbReference type="Proteomes" id="UP000770717">
    <property type="component" value="Unassembled WGS sequence"/>
</dbReference>
<comment type="caution">
    <text evidence="2">The sequence shown here is derived from an EMBL/GenBank/DDBJ whole genome shotgun (WGS) entry which is preliminary data.</text>
</comment>
<feature type="transmembrane region" description="Helical" evidence="1">
    <location>
        <begin position="12"/>
        <end position="29"/>
    </location>
</feature>
<evidence type="ECO:0000313" key="2">
    <source>
        <dbReference type="EMBL" id="KAG9464864.1"/>
    </source>
</evidence>
<keyword evidence="1" id="KW-0472">Membrane</keyword>
<dbReference type="EMBL" id="WNTK01003774">
    <property type="protein sequence ID" value="KAG9464864.1"/>
    <property type="molecule type" value="Genomic_DNA"/>
</dbReference>
<name>A0A8J6B805_ELECQ</name>
<evidence type="ECO:0000256" key="1">
    <source>
        <dbReference type="SAM" id="Phobius"/>
    </source>
</evidence>
<reference evidence="2" key="1">
    <citation type="thesis" date="2020" institute="ProQuest LLC" country="789 East Eisenhower Parkway, Ann Arbor, MI, USA">
        <title>Comparative Genomics and Chromosome Evolution.</title>
        <authorList>
            <person name="Mudd A.B."/>
        </authorList>
    </citation>
    <scope>NUCLEOTIDE SEQUENCE</scope>
    <source>
        <strain evidence="2">HN-11 Male</strain>
        <tissue evidence="2">Kidney and liver</tissue>
    </source>
</reference>
<protein>
    <submittedName>
        <fullName evidence="2">Uncharacterized protein</fullName>
    </submittedName>
</protein>
<gene>
    <name evidence="2" type="ORF">GDO78_019268</name>
</gene>
<keyword evidence="3" id="KW-1185">Reference proteome</keyword>